<keyword evidence="1 4" id="KW-0378">Hydrolase</keyword>
<evidence type="ECO:0000256" key="4">
    <source>
        <dbReference type="PROSITE-ProRule" id="PRU01161"/>
    </source>
</evidence>
<dbReference type="AlphaFoldDB" id="A0A1J0VH71"/>
<dbReference type="EMBL" id="CP018139">
    <property type="protein sequence ID" value="APE31357.1"/>
    <property type="molecule type" value="Genomic_DNA"/>
</dbReference>
<accession>A0A1J0VH71</accession>
<dbReference type="CDD" id="cd07205">
    <property type="entry name" value="Pat_PNPLA6_PNPLA7_NTE1_like"/>
    <property type="match status" value="1"/>
</dbReference>
<dbReference type="InterPro" id="IPR016035">
    <property type="entry name" value="Acyl_Trfase/lysoPLipase"/>
</dbReference>
<dbReference type="InterPro" id="IPR002641">
    <property type="entry name" value="PNPLA_dom"/>
</dbReference>
<keyword evidence="5" id="KW-0732">Signal</keyword>
<protein>
    <submittedName>
        <fullName evidence="7">Patatin</fullName>
    </submittedName>
</protein>
<evidence type="ECO:0000256" key="5">
    <source>
        <dbReference type="SAM" id="SignalP"/>
    </source>
</evidence>
<dbReference type="PROSITE" id="PS51635">
    <property type="entry name" value="PNPLA"/>
    <property type="match status" value="1"/>
</dbReference>
<feature type="domain" description="PNPLA" evidence="6">
    <location>
        <begin position="41"/>
        <end position="215"/>
    </location>
</feature>
<feature type="short sequence motif" description="DGA/G" evidence="4">
    <location>
        <begin position="202"/>
        <end position="204"/>
    </location>
</feature>
<comment type="caution">
    <text evidence="4">Lacks conserved residue(s) required for the propagation of feature annotation.</text>
</comment>
<feature type="active site" description="Nucleophile" evidence="4">
    <location>
        <position position="74"/>
    </location>
</feature>
<dbReference type="OrthoDB" id="5290098at2"/>
<dbReference type="GO" id="GO:0016042">
    <property type="term" value="P:lipid catabolic process"/>
    <property type="evidence" value="ECO:0007669"/>
    <property type="project" value="UniProtKB-UniRule"/>
</dbReference>
<dbReference type="RefSeq" id="WP_071944411.1">
    <property type="nucleotide sequence ID" value="NZ_CP018139.1"/>
</dbReference>
<dbReference type="PANTHER" id="PTHR14226">
    <property type="entry name" value="NEUROPATHY TARGET ESTERASE/SWISS CHEESE D.MELANOGASTER"/>
    <property type="match status" value="1"/>
</dbReference>
<dbReference type="Gene3D" id="3.40.1090.10">
    <property type="entry name" value="Cytosolic phospholipase A2 catalytic domain"/>
    <property type="match status" value="2"/>
</dbReference>
<proteinExistence type="predicted"/>
<keyword evidence="2 4" id="KW-0442">Lipid degradation</keyword>
<evidence type="ECO:0000256" key="2">
    <source>
        <dbReference type="ARBA" id="ARBA00022963"/>
    </source>
</evidence>
<sequence>MTPRRIAALLTAALPAAAPVAATPVAATPEDTPAPGPTIGLALGSGGANGLAHIAILQVFDDLGIVPDRIVGTSIGAVIGGLYAAGLPAKEIRDIFDDVAGSPLDALSGLAESEVDLTALMPFGNDDAGLLDSAGFLRFLAGHTEVRTFDELRIPLEVVATDYWTGESVVLDQGALFPAIEASMAVPGLFLPIHRGERLLIDGGTSTPLPFDLLRDEVDLIIAVDVSGSPQLDDGEEIGLTDMLFNSFKIMQQAIIRQSLRHRPPDLYLHPEARGVRLLHFNRIEEILRQAEPAADDLRDRLEAWQAAPAFPTDGS</sequence>
<keyword evidence="8" id="KW-1185">Reference proteome</keyword>
<evidence type="ECO:0000313" key="8">
    <source>
        <dbReference type="Proteomes" id="UP000181985"/>
    </source>
</evidence>
<evidence type="ECO:0000256" key="3">
    <source>
        <dbReference type="ARBA" id="ARBA00023098"/>
    </source>
</evidence>
<dbReference type="Proteomes" id="UP000181985">
    <property type="component" value="Chromosome"/>
</dbReference>
<reference evidence="8" key="1">
    <citation type="submission" date="2016-11" db="EMBL/GenBank/DDBJ databases">
        <title>Halolamina sediminis sp. nov., an extremely halophilic archaeon isolated from solar salt.</title>
        <authorList>
            <person name="Koh H.-W."/>
            <person name="Rani S."/>
            <person name="Park S.-J."/>
        </authorList>
    </citation>
    <scope>NUCLEOTIDE SEQUENCE [LARGE SCALE GENOMIC DNA]</scope>
    <source>
        <strain evidence="8">Hb3</strain>
    </source>
</reference>
<gene>
    <name evidence="7" type="ORF">BOX17_10595</name>
</gene>
<dbReference type="GO" id="GO:0016787">
    <property type="term" value="F:hydrolase activity"/>
    <property type="evidence" value="ECO:0007669"/>
    <property type="project" value="UniProtKB-UniRule"/>
</dbReference>
<feature type="active site" description="Proton acceptor" evidence="4">
    <location>
        <position position="202"/>
    </location>
</feature>
<evidence type="ECO:0000313" key="7">
    <source>
        <dbReference type="EMBL" id="APE31357.1"/>
    </source>
</evidence>
<keyword evidence="3 4" id="KW-0443">Lipid metabolism</keyword>
<name>A0A1J0VH71_9GAMM</name>
<dbReference type="KEGG" id="hsi:BOX17_10595"/>
<evidence type="ECO:0000256" key="1">
    <source>
        <dbReference type="ARBA" id="ARBA00022801"/>
    </source>
</evidence>
<evidence type="ECO:0000259" key="6">
    <source>
        <dbReference type="PROSITE" id="PS51635"/>
    </source>
</evidence>
<dbReference type="Pfam" id="PF01734">
    <property type="entry name" value="Patatin"/>
    <property type="match status" value="1"/>
</dbReference>
<feature type="short sequence motif" description="GXSXG" evidence="4">
    <location>
        <begin position="72"/>
        <end position="76"/>
    </location>
</feature>
<dbReference type="InterPro" id="IPR050301">
    <property type="entry name" value="NTE"/>
</dbReference>
<feature type="signal peptide" evidence="5">
    <location>
        <begin position="1"/>
        <end position="22"/>
    </location>
</feature>
<dbReference type="SUPFAM" id="SSF52151">
    <property type="entry name" value="FabD/lysophospholipase-like"/>
    <property type="match status" value="1"/>
</dbReference>
<feature type="chain" id="PRO_5012678531" evidence="5">
    <location>
        <begin position="23"/>
        <end position="316"/>
    </location>
</feature>
<dbReference type="PANTHER" id="PTHR14226:SF76">
    <property type="entry name" value="NTE FAMILY PROTEIN RSSA"/>
    <property type="match status" value="1"/>
</dbReference>
<organism evidence="7 8">
    <name type="scientific">Halomonas aestuarii</name>
    <dbReference type="NCBI Taxonomy" id="1897729"/>
    <lineage>
        <taxon>Bacteria</taxon>
        <taxon>Pseudomonadati</taxon>
        <taxon>Pseudomonadota</taxon>
        <taxon>Gammaproteobacteria</taxon>
        <taxon>Oceanospirillales</taxon>
        <taxon>Halomonadaceae</taxon>
        <taxon>Halomonas</taxon>
    </lineage>
</organism>